<dbReference type="InterPro" id="IPR025200">
    <property type="entry name" value="PPK_C_dom2"/>
</dbReference>
<dbReference type="InterPro" id="IPR003414">
    <property type="entry name" value="PP_kinase"/>
</dbReference>
<dbReference type="NCBIfam" id="NF003925">
    <property type="entry name" value="PRK05443.3-3"/>
    <property type="match status" value="1"/>
</dbReference>
<comment type="catalytic activity">
    <reaction evidence="6 7">
        <text>[phosphate](n) + ATP = [phosphate](n+1) + ADP</text>
        <dbReference type="Rhea" id="RHEA:19573"/>
        <dbReference type="Rhea" id="RHEA-COMP:9859"/>
        <dbReference type="Rhea" id="RHEA-COMP:14280"/>
        <dbReference type="ChEBI" id="CHEBI:16838"/>
        <dbReference type="ChEBI" id="CHEBI:30616"/>
        <dbReference type="ChEBI" id="CHEBI:456216"/>
        <dbReference type="EC" id="2.7.4.1"/>
    </reaction>
</comment>
<evidence type="ECO:0000259" key="10">
    <source>
        <dbReference type="Pfam" id="PF13090"/>
    </source>
</evidence>
<dbReference type="AlphaFoldDB" id="A0A7D5E7J0"/>
<dbReference type="GeneID" id="55820800"/>
<keyword evidence="6" id="KW-0479">Metal-binding</keyword>
<name>A0A7D5E7J0_9EURY</name>
<evidence type="ECO:0000313" key="13">
    <source>
        <dbReference type="Proteomes" id="UP000509594"/>
    </source>
</evidence>
<dbReference type="GO" id="GO:0046872">
    <property type="term" value="F:metal ion binding"/>
    <property type="evidence" value="ECO:0007669"/>
    <property type="project" value="UniProtKB-KW"/>
</dbReference>
<sequence length="689" mass="80119">MSGEVNDYINREISWLSFNERVLQEAKDPSVPLLERLKFLGIFSSNLDEFFSVRVGTLQRMIDAGVKSNAMVSASPKNIMKEVHHKVLRLRDDFDGVFAELTREMEENDIIIVDETELNEDQSSFIEQYFQEKVRPRLIPVMLKDIPDFPYLKNQVIYLVIDVRKRWDPNASKFALIEVPADVLPRFIMLPESGDKKCVIMLDDIIRFGLKDIFSTFEYDFIEAYTIKLTRDAELDIDDDVTKSFFEKVSESLEERKRGQPVRFVYDRNMPYYLLDFILKRLGIQKFENLVPGGKYHNAKDFMNFPKIGPSSFYYEKKPSLPHKDLVSHKSIFAAIRSGDILLHYPYQSFDHFIDLLREAAIDPNVSSIKVTLYRVARNSNVINALINAIKNGKKVTVVIELQARFDEESNIYWTQKLEQAGARIIDGVPGLKVHSKLCHITRNEGNELVHYSCIGTGNFNESTARLYCDHMIMTKDPDLTFEVDKIFDFFAHNYKVYDYKHLIVSPLQMRNVFEQYIENEIENTKAGKPAYIHAKMNSLVDSRMINKLYDASNAGVRIKLIVRGICSLVPGVKDQSENIEVISIVDKYLEHSRIFIFCNDGDEKYYISSADWMVRNLDRRVEVATPIYDRSIQKELKEYMELQFLDNTKARIINEHQDNHYKRDGDGSFRAQEDIYDYLEKELATGDT</sequence>
<comment type="cofactor">
    <cofactor evidence="6">
        <name>Mg(2+)</name>
        <dbReference type="ChEBI" id="CHEBI:18420"/>
    </cofactor>
</comment>
<evidence type="ECO:0000259" key="11">
    <source>
        <dbReference type="Pfam" id="PF17941"/>
    </source>
</evidence>
<keyword evidence="1 6" id="KW-0597">Phosphoprotein</keyword>
<evidence type="ECO:0000259" key="9">
    <source>
        <dbReference type="Pfam" id="PF13089"/>
    </source>
</evidence>
<dbReference type="GO" id="GO:0006799">
    <property type="term" value="P:polyphosphate biosynthetic process"/>
    <property type="evidence" value="ECO:0007669"/>
    <property type="project" value="UniProtKB-UniRule"/>
</dbReference>
<dbReference type="EC" id="2.7.4.1" evidence="6 7"/>
<evidence type="ECO:0000256" key="5">
    <source>
        <dbReference type="ARBA" id="ARBA00022840"/>
    </source>
</evidence>
<dbReference type="InterPro" id="IPR036830">
    <property type="entry name" value="PP_kinase_middle_dom_sf"/>
</dbReference>
<feature type="domain" description="Polyphosphate kinase C-terminal" evidence="10">
    <location>
        <begin position="503"/>
        <end position="673"/>
    </location>
</feature>
<feature type="active site" description="Phosphohistidine intermediate" evidence="6">
    <location>
        <position position="435"/>
    </location>
</feature>
<feature type="domain" description="Polyphosphate kinase C-terminal" evidence="11">
    <location>
        <begin position="331"/>
        <end position="496"/>
    </location>
</feature>
<feature type="binding site" evidence="6">
    <location>
        <position position="46"/>
    </location>
    <ligand>
        <name>ATP</name>
        <dbReference type="ChEBI" id="CHEBI:30616"/>
    </ligand>
</feature>
<keyword evidence="13" id="KW-1185">Reference proteome</keyword>
<evidence type="ECO:0000313" key="12">
    <source>
        <dbReference type="EMBL" id="QLC49471.1"/>
    </source>
</evidence>
<dbReference type="GO" id="GO:0005524">
    <property type="term" value="F:ATP binding"/>
    <property type="evidence" value="ECO:0007669"/>
    <property type="project" value="UniProtKB-KW"/>
</dbReference>
<dbReference type="OrthoDB" id="74512at2157"/>
<dbReference type="PIRSF" id="PIRSF015589">
    <property type="entry name" value="PP_kinase"/>
    <property type="match status" value="1"/>
</dbReference>
<evidence type="ECO:0000256" key="3">
    <source>
        <dbReference type="ARBA" id="ARBA00022741"/>
    </source>
</evidence>
<evidence type="ECO:0000259" key="8">
    <source>
        <dbReference type="Pfam" id="PF02503"/>
    </source>
</evidence>
<feature type="domain" description="Polyphosphate kinase N-terminal" evidence="9">
    <location>
        <begin position="8"/>
        <end position="112"/>
    </location>
</feature>
<dbReference type="Gene3D" id="3.30.1840.10">
    <property type="entry name" value="Polyphosphate kinase middle domain"/>
    <property type="match status" value="1"/>
</dbReference>
<dbReference type="Proteomes" id="UP000509594">
    <property type="component" value="Chromosome"/>
</dbReference>
<organism evidence="12 13">
    <name type="scientific">Methanolobus zinderi</name>
    <dbReference type="NCBI Taxonomy" id="536044"/>
    <lineage>
        <taxon>Archaea</taxon>
        <taxon>Methanobacteriati</taxon>
        <taxon>Methanobacteriota</taxon>
        <taxon>Stenosarchaea group</taxon>
        <taxon>Methanomicrobia</taxon>
        <taxon>Methanosarcinales</taxon>
        <taxon>Methanosarcinaceae</taxon>
        <taxon>Methanolobus</taxon>
    </lineage>
</organism>
<feature type="binding site" evidence="6">
    <location>
        <position position="564"/>
    </location>
    <ligand>
        <name>ATP</name>
        <dbReference type="ChEBI" id="CHEBI:30616"/>
    </ligand>
</feature>
<gene>
    <name evidence="12" type="primary">ppk1</name>
    <name evidence="6" type="synonym">ppk</name>
    <name evidence="12" type="ORF">HWN40_03955</name>
</gene>
<feature type="binding site" evidence="6">
    <location>
        <position position="592"/>
    </location>
    <ligand>
        <name>ATP</name>
        <dbReference type="ChEBI" id="CHEBI:30616"/>
    </ligand>
</feature>
<dbReference type="HAMAP" id="MF_00347">
    <property type="entry name" value="Polyphosphate_kinase"/>
    <property type="match status" value="1"/>
</dbReference>
<keyword evidence="4 6" id="KW-0418">Kinase</keyword>
<dbReference type="SUPFAM" id="SSF56024">
    <property type="entry name" value="Phospholipase D/nuclease"/>
    <property type="match status" value="2"/>
</dbReference>
<comment type="function">
    <text evidence="6 7">Catalyzes the reversible transfer of the terminal phosphate of ATP to form a long-chain polyphosphate (polyP).</text>
</comment>
<keyword evidence="5 6" id="KW-0067">ATP-binding</keyword>
<accession>A0A7D5E7J0</accession>
<proteinExistence type="inferred from homology"/>
<evidence type="ECO:0000256" key="6">
    <source>
        <dbReference type="HAMAP-Rule" id="MF_00347"/>
    </source>
</evidence>
<dbReference type="NCBIfam" id="NF003917">
    <property type="entry name" value="PRK05443.1-1"/>
    <property type="match status" value="1"/>
</dbReference>
<dbReference type="CDD" id="cd09164">
    <property type="entry name" value="PLDc_EcPPK1_C1_like"/>
    <property type="match status" value="1"/>
</dbReference>
<feature type="domain" description="Polyphosphate kinase middle" evidence="8">
    <location>
        <begin position="122"/>
        <end position="305"/>
    </location>
</feature>
<dbReference type="Pfam" id="PF13090">
    <property type="entry name" value="PP_kinase_C"/>
    <property type="match status" value="1"/>
</dbReference>
<dbReference type="EMBL" id="CP058215">
    <property type="protein sequence ID" value="QLC49471.1"/>
    <property type="molecule type" value="Genomic_DNA"/>
</dbReference>
<dbReference type="SUPFAM" id="SSF143724">
    <property type="entry name" value="PHP14-like"/>
    <property type="match status" value="1"/>
</dbReference>
<feature type="binding site" evidence="6">
    <location>
        <position position="375"/>
    </location>
    <ligand>
        <name>Mg(2+)</name>
        <dbReference type="ChEBI" id="CHEBI:18420"/>
    </ligand>
</feature>
<dbReference type="NCBIfam" id="TIGR03705">
    <property type="entry name" value="poly_P_kin"/>
    <property type="match status" value="1"/>
</dbReference>
<dbReference type="Gene3D" id="3.30.870.10">
    <property type="entry name" value="Endonuclease Chain A"/>
    <property type="match status" value="2"/>
</dbReference>
<reference evidence="12 13" key="1">
    <citation type="submission" date="2020-06" db="EMBL/GenBank/DDBJ databases">
        <title>Methanolobus halotolerans sp. nov., isolated from a saline lake Tus in Siberia.</title>
        <authorList>
            <person name="Shen Y."/>
            <person name="Chen S.-C."/>
            <person name="Lai M.-C."/>
            <person name="Huang H.-H."/>
            <person name="Chiu H.-H."/>
            <person name="Tang S.-L."/>
            <person name="Rogozin D.Y."/>
            <person name="Degermendzhy A.G."/>
        </authorList>
    </citation>
    <scope>NUCLEOTIDE SEQUENCE [LARGE SCALE GENOMIC DNA]</scope>
    <source>
        <strain evidence="12 13">DSM 21339</strain>
    </source>
</reference>
<dbReference type="SUPFAM" id="SSF140356">
    <property type="entry name" value="PPK N-terminal domain-like"/>
    <property type="match status" value="1"/>
</dbReference>
<evidence type="ECO:0000256" key="1">
    <source>
        <dbReference type="ARBA" id="ARBA00022553"/>
    </source>
</evidence>
<evidence type="ECO:0000256" key="2">
    <source>
        <dbReference type="ARBA" id="ARBA00022679"/>
    </source>
</evidence>
<evidence type="ECO:0000256" key="4">
    <source>
        <dbReference type="ARBA" id="ARBA00022777"/>
    </source>
</evidence>
<dbReference type="NCBIfam" id="NF003921">
    <property type="entry name" value="PRK05443.2-2"/>
    <property type="match status" value="1"/>
</dbReference>
<keyword evidence="2 6" id="KW-0808">Transferase</keyword>
<dbReference type="PANTHER" id="PTHR30218">
    <property type="entry name" value="POLYPHOSPHATE KINASE"/>
    <property type="match status" value="1"/>
</dbReference>
<dbReference type="InterPro" id="IPR024953">
    <property type="entry name" value="PP_kinase_middle"/>
</dbReference>
<dbReference type="KEGG" id="mzi:HWN40_03955"/>
<dbReference type="Gene3D" id="1.20.58.310">
    <property type="entry name" value="Polyphosphate kinase N-terminal domain"/>
    <property type="match status" value="1"/>
</dbReference>
<feature type="binding site" evidence="6">
    <location>
        <position position="405"/>
    </location>
    <ligand>
        <name>Mg(2+)</name>
        <dbReference type="ChEBI" id="CHEBI:18420"/>
    </ligand>
</feature>
<dbReference type="GO" id="GO:0008976">
    <property type="term" value="F:polyphosphate kinase activity"/>
    <property type="evidence" value="ECO:0007669"/>
    <property type="project" value="UniProtKB-UniRule"/>
</dbReference>
<dbReference type="InterPro" id="IPR025198">
    <property type="entry name" value="PPK_N_dom"/>
</dbReference>
<keyword evidence="3 6" id="KW-0547">Nucleotide-binding</keyword>
<dbReference type="CDD" id="cd09167">
    <property type="entry name" value="PLDc_EcPPK1_C2_like"/>
    <property type="match status" value="1"/>
</dbReference>
<dbReference type="InterPro" id="IPR036832">
    <property type="entry name" value="PPK_N_dom_sf"/>
</dbReference>
<dbReference type="Pfam" id="PF02503">
    <property type="entry name" value="PP_kinase"/>
    <property type="match status" value="1"/>
</dbReference>
<protein>
    <recommendedName>
        <fullName evidence="6 7">Polyphosphate kinase</fullName>
        <ecNumber evidence="6 7">2.7.4.1</ecNumber>
    </recommendedName>
    <alternativeName>
        <fullName evidence="6">ATP-polyphosphate phosphotransferase</fullName>
    </alternativeName>
    <alternativeName>
        <fullName evidence="6">Polyphosphoric acid kinase</fullName>
    </alternativeName>
</protein>
<feature type="binding site" evidence="6">
    <location>
        <position position="468"/>
    </location>
    <ligand>
        <name>ATP</name>
        <dbReference type="ChEBI" id="CHEBI:30616"/>
    </ligand>
</feature>
<dbReference type="RefSeq" id="WP_176964534.1">
    <property type="nucleotide sequence ID" value="NZ_CP058215.1"/>
</dbReference>
<dbReference type="Pfam" id="PF17941">
    <property type="entry name" value="PP_kinase_C_1"/>
    <property type="match status" value="1"/>
</dbReference>
<comment type="similarity">
    <text evidence="6 7">Belongs to the polyphosphate kinase 1 (PPK1) family.</text>
</comment>
<dbReference type="GO" id="GO:0009358">
    <property type="term" value="C:polyphosphate kinase complex"/>
    <property type="evidence" value="ECO:0007669"/>
    <property type="project" value="InterPro"/>
</dbReference>
<dbReference type="PANTHER" id="PTHR30218:SF0">
    <property type="entry name" value="POLYPHOSPHATE KINASE"/>
    <property type="match status" value="1"/>
</dbReference>
<keyword evidence="6" id="KW-0460">Magnesium</keyword>
<evidence type="ECO:0000256" key="7">
    <source>
        <dbReference type="RuleBase" id="RU003800"/>
    </source>
</evidence>
<comment type="PTM">
    <text evidence="6 7">An intermediate of this reaction is the autophosphorylated ppk in which a phosphate is covalently linked to a histidine residue through a N-P bond.</text>
</comment>
<dbReference type="InterPro" id="IPR041108">
    <property type="entry name" value="PP_kinase_C_1"/>
</dbReference>
<dbReference type="Pfam" id="PF13089">
    <property type="entry name" value="PP_kinase_N"/>
    <property type="match status" value="1"/>
</dbReference>